<reference evidence="4" key="1">
    <citation type="journal article" date="2023" name="Science">
        <title>Elucidation of the pathway for biosynthesis of saponin adjuvants from the soapbark tree.</title>
        <authorList>
            <person name="Reed J."/>
            <person name="Orme A."/>
            <person name="El-Demerdash A."/>
            <person name="Owen C."/>
            <person name="Martin L.B.B."/>
            <person name="Misra R.C."/>
            <person name="Kikuchi S."/>
            <person name="Rejzek M."/>
            <person name="Martin A.C."/>
            <person name="Harkess A."/>
            <person name="Leebens-Mack J."/>
            <person name="Louveau T."/>
            <person name="Stephenson M.J."/>
            <person name="Osbourn A."/>
        </authorList>
    </citation>
    <scope>NUCLEOTIDE SEQUENCE</scope>
    <source>
        <strain evidence="4">S10</strain>
    </source>
</reference>
<keyword evidence="5" id="KW-1185">Reference proteome</keyword>
<comment type="caution">
    <text evidence="4">The sequence shown here is derived from an EMBL/GenBank/DDBJ whole genome shotgun (WGS) entry which is preliminary data.</text>
</comment>
<evidence type="ECO:0000256" key="3">
    <source>
        <dbReference type="ARBA" id="ARBA00022679"/>
    </source>
</evidence>
<evidence type="ECO:0000256" key="2">
    <source>
        <dbReference type="ARBA" id="ARBA00022676"/>
    </source>
</evidence>
<gene>
    <name evidence="4" type="ORF">O6P43_014099</name>
</gene>
<dbReference type="SUPFAM" id="SSF53756">
    <property type="entry name" value="UDP-Glycosyltransferase/glycogen phosphorylase"/>
    <property type="match status" value="1"/>
</dbReference>
<dbReference type="PANTHER" id="PTHR11926:SF1494">
    <property type="entry name" value="FLAVONOL 3-O-GLUCOSYLTRANSFERASE UGT76E12-RELATED"/>
    <property type="match status" value="1"/>
</dbReference>
<dbReference type="CDD" id="cd03784">
    <property type="entry name" value="GT1_Gtf-like"/>
    <property type="match status" value="1"/>
</dbReference>
<organism evidence="4 5">
    <name type="scientific">Quillaja saponaria</name>
    <name type="common">Soap bark tree</name>
    <dbReference type="NCBI Taxonomy" id="32244"/>
    <lineage>
        <taxon>Eukaryota</taxon>
        <taxon>Viridiplantae</taxon>
        <taxon>Streptophyta</taxon>
        <taxon>Embryophyta</taxon>
        <taxon>Tracheophyta</taxon>
        <taxon>Spermatophyta</taxon>
        <taxon>Magnoliopsida</taxon>
        <taxon>eudicotyledons</taxon>
        <taxon>Gunneridae</taxon>
        <taxon>Pentapetalae</taxon>
        <taxon>rosids</taxon>
        <taxon>fabids</taxon>
        <taxon>Fabales</taxon>
        <taxon>Quillajaceae</taxon>
        <taxon>Quillaja</taxon>
    </lineage>
</organism>
<evidence type="ECO:0000313" key="5">
    <source>
        <dbReference type="Proteomes" id="UP001163823"/>
    </source>
</evidence>
<keyword evidence="2" id="KW-0328">Glycosyltransferase</keyword>
<sequence length="464" mass="51792">MEGEQAAATTTTCHIVAMPYPGRGHINPLVNLFKFLITSKKITDIIVTFVVTEEWLSFIGAQPKPDNIRFHSMPNVIPSELDRADDFVGFVDAVMTKMETPFENILDRLQPPPTLIISDTFLFWAVTVGNRKNIPVASFWPMSASVFSVFQHFLLFEGNGHFPVNLLEKGEERVDYIPGISSTSLMDFPNFLDGNSTSQKLLQWIFKGFSCVPKAQYLLFPSIYELEPKVIDVLRAELSLPIYTIGPCIPYFSIGGESPSDQSSLSYLQWLDCQPPGSVLYISQGSFLSVSSVQIDEIAAGLCDSGVRFLWVARGEVSKLKEVCGNNGLVLDWCDQLKVLLHRSVGGFWTHCGWNSTREGVFAGVPFLTFPIIMDQMLNSKIMVEDWKIGWRVKKGLGVDTVVTRSEIVGLLKKFMDLESDVAKDMRQRAIQLQQICQAAIDNGGSSETNINAFVKDIVQCHTH</sequence>
<protein>
    <submittedName>
        <fullName evidence="4">UDP-glycosyltransferase</fullName>
    </submittedName>
</protein>
<comment type="similarity">
    <text evidence="1">Belongs to the UDP-glycosyltransferase family.</text>
</comment>
<dbReference type="Gene3D" id="3.40.50.2000">
    <property type="entry name" value="Glycogen Phosphorylase B"/>
    <property type="match status" value="2"/>
</dbReference>
<accession>A0AAD7LTY1</accession>
<keyword evidence="3" id="KW-0808">Transferase</keyword>
<dbReference type="PANTHER" id="PTHR11926">
    <property type="entry name" value="GLUCOSYL/GLUCURONOSYL TRANSFERASES"/>
    <property type="match status" value="1"/>
</dbReference>
<dbReference type="Pfam" id="PF00201">
    <property type="entry name" value="UDPGT"/>
    <property type="match status" value="1"/>
</dbReference>
<name>A0AAD7LTY1_QUISA</name>
<dbReference type="FunFam" id="3.40.50.2000:FF:000152">
    <property type="entry name" value="Glycosyltransferase"/>
    <property type="match status" value="1"/>
</dbReference>
<dbReference type="KEGG" id="qsa:O6P43_014099"/>
<evidence type="ECO:0000313" key="4">
    <source>
        <dbReference type="EMBL" id="KAJ7964254.1"/>
    </source>
</evidence>
<dbReference type="InterPro" id="IPR002213">
    <property type="entry name" value="UDP_glucos_trans"/>
</dbReference>
<proteinExistence type="inferred from homology"/>
<dbReference type="GO" id="GO:0080043">
    <property type="term" value="F:quercetin 3-O-glucosyltransferase activity"/>
    <property type="evidence" value="ECO:0007669"/>
    <property type="project" value="TreeGrafter"/>
</dbReference>
<dbReference type="EMBL" id="JARAOO010000006">
    <property type="protein sequence ID" value="KAJ7964254.1"/>
    <property type="molecule type" value="Genomic_DNA"/>
</dbReference>
<dbReference type="GO" id="GO:0080044">
    <property type="term" value="F:quercetin 7-O-glucosyltransferase activity"/>
    <property type="evidence" value="ECO:0007669"/>
    <property type="project" value="TreeGrafter"/>
</dbReference>
<dbReference type="AlphaFoldDB" id="A0AAD7LTY1"/>
<evidence type="ECO:0000256" key="1">
    <source>
        <dbReference type="ARBA" id="ARBA00009995"/>
    </source>
</evidence>
<dbReference type="Proteomes" id="UP001163823">
    <property type="component" value="Chromosome 6"/>
</dbReference>